<comment type="caution">
    <text evidence="1">The sequence shown here is derived from an EMBL/GenBank/DDBJ whole genome shotgun (WGS) entry which is preliminary data.</text>
</comment>
<name>A0ABD1SH23_9LAMI</name>
<keyword evidence="2" id="KW-1185">Reference proteome</keyword>
<accession>A0ABD1SH23</accession>
<dbReference type="EMBL" id="JBFOLK010000007">
    <property type="protein sequence ID" value="KAL2499961.1"/>
    <property type="molecule type" value="Genomic_DNA"/>
</dbReference>
<proteinExistence type="predicted"/>
<dbReference type="AlphaFoldDB" id="A0ABD1SH23"/>
<organism evidence="1 2">
    <name type="scientific">Abeliophyllum distichum</name>
    <dbReference type="NCBI Taxonomy" id="126358"/>
    <lineage>
        <taxon>Eukaryota</taxon>
        <taxon>Viridiplantae</taxon>
        <taxon>Streptophyta</taxon>
        <taxon>Embryophyta</taxon>
        <taxon>Tracheophyta</taxon>
        <taxon>Spermatophyta</taxon>
        <taxon>Magnoliopsida</taxon>
        <taxon>eudicotyledons</taxon>
        <taxon>Gunneridae</taxon>
        <taxon>Pentapetalae</taxon>
        <taxon>asterids</taxon>
        <taxon>lamiids</taxon>
        <taxon>Lamiales</taxon>
        <taxon>Oleaceae</taxon>
        <taxon>Forsythieae</taxon>
        <taxon>Abeliophyllum</taxon>
    </lineage>
</organism>
<evidence type="ECO:0000313" key="1">
    <source>
        <dbReference type="EMBL" id="KAL2499961.1"/>
    </source>
</evidence>
<evidence type="ECO:0000313" key="2">
    <source>
        <dbReference type="Proteomes" id="UP001604336"/>
    </source>
</evidence>
<dbReference type="PANTHER" id="PTHR14387:SF0">
    <property type="entry name" value="DUF2428 DOMAIN-CONTAINING PROTEIN"/>
    <property type="match status" value="1"/>
</dbReference>
<protein>
    <submittedName>
        <fullName evidence="1">Uncharacterized protein</fullName>
    </submittedName>
</protein>
<gene>
    <name evidence="1" type="ORF">Adt_25511</name>
</gene>
<sequence>MTRNFSSAASYSLRRYEMGVASTRFQERLTHSMSDLSYEVRIATMKWLLWFLKSTESGINCGDQFYCDARKICLSNINLQERLMMLLASEKHHKCMHYILKILYTWNLLEWQDDCQEPADPRYICNMDCNSVFQLWESISYFINLIEQYADASEPVNMRKAAAESMVASGLLAQAEVVGSLVSSEQFSDGNLFSDFKPEVDIKLYAGRILDLWLTCIKLLEDEDVGIRKRLALEVQKCLMSRKPREHFSAGIAPRQVEKVIALCFEHLSSIFSQWLDYLDYLCCWVLNAANNANYVVSKGDLVRRVFDKEIDNHHEEKLFICQICCSQLENILTSKFCTFDSSNESGTRDFLHKWRSRFRQQLILFASDHIEKLGGVNWIGGVGNHKDSFLPVYANLLMLHALSNCVFQLEPETSEPMLSEVLELVEAIHPFLRNPLIYNLYLLVVKSHEKFFGATATHLTQKWREDGSIWDEFDPYFLLE</sequence>
<dbReference type="InterPro" id="IPR051954">
    <property type="entry name" value="tRNA_methyltransferase_THADA"/>
</dbReference>
<reference evidence="2" key="1">
    <citation type="submission" date="2024-07" db="EMBL/GenBank/DDBJ databases">
        <title>Two chromosome-level genome assemblies of Korean endemic species Abeliophyllum distichum and Forsythia ovata (Oleaceae).</title>
        <authorList>
            <person name="Jang H."/>
        </authorList>
    </citation>
    <scope>NUCLEOTIDE SEQUENCE [LARGE SCALE GENOMIC DNA]</scope>
</reference>
<dbReference type="PANTHER" id="PTHR14387">
    <property type="entry name" value="THADA/DEATH RECEPTOR INTERACTING PROTEIN"/>
    <property type="match status" value="1"/>
</dbReference>
<dbReference type="Proteomes" id="UP001604336">
    <property type="component" value="Unassembled WGS sequence"/>
</dbReference>